<evidence type="ECO:0000313" key="3">
    <source>
        <dbReference type="Proteomes" id="UP000633205"/>
    </source>
</evidence>
<protein>
    <recommendedName>
        <fullName evidence="4">Large extracellular alpha-helical protein</fullName>
    </recommendedName>
</protein>
<evidence type="ECO:0008006" key="4">
    <source>
        <dbReference type="Google" id="ProtNLM"/>
    </source>
</evidence>
<feature type="signal peptide" evidence="1">
    <location>
        <begin position="1"/>
        <end position="26"/>
    </location>
</feature>
<accession>A0A916Y8J9</accession>
<organism evidence="2 3">
    <name type="scientific">Microbacterium faecale</name>
    <dbReference type="NCBI Taxonomy" id="1804630"/>
    <lineage>
        <taxon>Bacteria</taxon>
        <taxon>Bacillati</taxon>
        <taxon>Actinomycetota</taxon>
        <taxon>Actinomycetes</taxon>
        <taxon>Micrococcales</taxon>
        <taxon>Microbacteriaceae</taxon>
        <taxon>Microbacterium</taxon>
    </lineage>
</organism>
<keyword evidence="1" id="KW-0732">Signal</keyword>
<gene>
    <name evidence="2" type="ORF">GCM10010915_14860</name>
</gene>
<sequence length="462" mass="46545">MTRRMVIRASATVSAGVVLAAGAVLAALAPWPTIGQTGPGQATGTPGVDVTPIAAEAVLACDGPLVALGRDASDAAGLSHVRDLDVNSRNGLQKDPASDQELELEGVGASLSVSQLPVDGESVPVAAAGSAIIDEPDLSGVVASACRPAIPETWIAGATVQTGVTDVLLIANPSDVVATVSLSVYGIDGRQDPAGGEIALSPKSQRAVPVASIAGEEQSPVIRVTSRGAPVRATLQSSRVETLDPAGLDLQSGTSPATESVVPGIHVTEAAAGDDDPTQVRLLGTSGRSGTVEVEVVDEESGETAFSTTADLTPEVPVTVGFEGLEAGTYAVRLSGDVPFVSAVRQASGGDYTWLAPEEPLTGTSLVALPESPTGRFGLSFAAVGDEGATVHVERLAGDNSWTLELEAGGSETIDVRDWRAYRVTVESGRVTGSAGVAEDGAIAAFPLAPDAAEPDTITVAP</sequence>
<dbReference type="AlphaFoldDB" id="A0A916Y8J9"/>
<comment type="caution">
    <text evidence="2">The sequence shown here is derived from an EMBL/GenBank/DDBJ whole genome shotgun (WGS) entry which is preliminary data.</text>
</comment>
<reference evidence="2" key="2">
    <citation type="submission" date="2020-09" db="EMBL/GenBank/DDBJ databases">
        <authorList>
            <person name="Sun Q."/>
            <person name="Zhou Y."/>
        </authorList>
    </citation>
    <scope>NUCLEOTIDE SEQUENCE</scope>
    <source>
        <strain evidence="2">CGMCC 1.15152</strain>
    </source>
</reference>
<dbReference type="Proteomes" id="UP000633205">
    <property type="component" value="Unassembled WGS sequence"/>
</dbReference>
<dbReference type="Pfam" id="PF18986">
    <property type="entry name" value="DUF5719"/>
    <property type="match status" value="1"/>
</dbReference>
<evidence type="ECO:0000313" key="2">
    <source>
        <dbReference type="EMBL" id="GGD35382.1"/>
    </source>
</evidence>
<keyword evidence="3" id="KW-1185">Reference proteome</keyword>
<proteinExistence type="predicted"/>
<dbReference type="InterPro" id="IPR043777">
    <property type="entry name" value="DUF5719"/>
</dbReference>
<name>A0A916Y8J9_9MICO</name>
<dbReference type="EMBL" id="BMHO01000001">
    <property type="protein sequence ID" value="GGD35382.1"/>
    <property type="molecule type" value="Genomic_DNA"/>
</dbReference>
<dbReference type="RefSeq" id="WP_188711644.1">
    <property type="nucleotide sequence ID" value="NZ_BMHO01000001.1"/>
</dbReference>
<evidence type="ECO:0000256" key="1">
    <source>
        <dbReference type="SAM" id="SignalP"/>
    </source>
</evidence>
<reference evidence="2" key="1">
    <citation type="journal article" date="2014" name="Int. J. Syst. Evol. Microbiol.">
        <title>Complete genome sequence of Corynebacterium casei LMG S-19264T (=DSM 44701T), isolated from a smear-ripened cheese.</title>
        <authorList>
            <consortium name="US DOE Joint Genome Institute (JGI-PGF)"/>
            <person name="Walter F."/>
            <person name="Albersmeier A."/>
            <person name="Kalinowski J."/>
            <person name="Ruckert C."/>
        </authorList>
    </citation>
    <scope>NUCLEOTIDE SEQUENCE</scope>
    <source>
        <strain evidence="2">CGMCC 1.15152</strain>
    </source>
</reference>
<feature type="chain" id="PRO_5039246711" description="Large extracellular alpha-helical protein" evidence="1">
    <location>
        <begin position="27"/>
        <end position="462"/>
    </location>
</feature>